<protein>
    <submittedName>
        <fullName evidence="1">Uncharacterized protein</fullName>
    </submittedName>
</protein>
<proteinExistence type="predicted"/>
<dbReference type="EMBL" id="KN831949">
    <property type="protein sequence ID" value="KIO11455.1"/>
    <property type="molecule type" value="Genomic_DNA"/>
</dbReference>
<organism evidence="1 2">
    <name type="scientific">Pisolithus tinctorius Marx 270</name>
    <dbReference type="NCBI Taxonomy" id="870435"/>
    <lineage>
        <taxon>Eukaryota</taxon>
        <taxon>Fungi</taxon>
        <taxon>Dikarya</taxon>
        <taxon>Basidiomycota</taxon>
        <taxon>Agaricomycotina</taxon>
        <taxon>Agaricomycetes</taxon>
        <taxon>Agaricomycetidae</taxon>
        <taxon>Boletales</taxon>
        <taxon>Sclerodermatineae</taxon>
        <taxon>Pisolithaceae</taxon>
        <taxon>Pisolithus</taxon>
    </lineage>
</organism>
<dbReference type="InParanoid" id="A0A0C3PCF3"/>
<gene>
    <name evidence="1" type="ORF">M404DRAFT_994221</name>
</gene>
<reference evidence="2" key="2">
    <citation type="submission" date="2015-01" db="EMBL/GenBank/DDBJ databases">
        <title>Evolutionary Origins and Diversification of the Mycorrhizal Mutualists.</title>
        <authorList>
            <consortium name="DOE Joint Genome Institute"/>
            <consortium name="Mycorrhizal Genomics Consortium"/>
            <person name="Kohler A."/>
            <person name="Kuo A."/>
            <person name="Nagy L.G."/>
            <person name="Floudas D."/>
            <person name="Copeland A."/>
            <person name="Barry K.W."/>
            <person name="Cichocki N."/>
            <person name="Veneault-Fourrey C."/>
            <person name="LaButti K."/>
            <person name="Lindquist E.A."/>
            <person name="Lipzen A."/>
            <person name="Lundell T."/>
            <person name="Morin E."/>
            <person name="Murat C."/>
            <person name="Riley R."/>
            <person name="Ohm R."/>
            <person name="Sun H."/>
            <person name="Tunlid A."/>
            <person name="Henrissat B."/>
            <person name="Grigoriev I.V."/>
            <person name="Hibbett D.S."/>
            <person name="Martin F."/>
        </authorList>
    </citation>
    <scope>NUCLEOTIDE SEQUENCE [LARGE SCALE GENOMIC DNA]</scope>
    <source>
        <strain evidence="2">Marx 270</strain>
    </source>
</reference>
<name>A0A0C3PCF3_PISTI</name>
<keyword evidence="2" id="KW-1185">Reference proteome</keyword>
<dbReference type="HOGENOM" id="CLU_2580393_0_0_1"/>
<evidence type="ECO:0000313" key="1">
    <source>
        <dbReference type="EMBL" id="KIO11455.1"/>
    </source>
</evidence>
<evidence type="ECO:0000313" key="2">
    <source>
        <dbReference type="Proteomes" id="UP000054217"/>
    </source>
</evidence>
<feature type="non-terminal residue" evidence="1">
    <location>
        <position position="81"/>
    </location>
</feature>
<dbReference type="AlphaFoldDB" id="A0A0C3PCF3"/>
<dbReference type="Proteomes" id="UP000054217">
    <property type="component" value="Unassembled WGS sequence"/>
</dbReference>
<sequence>MLPQETIRVLRSFKDQGGSSSETTGQNVRQVVSLDITIAHRHTPFPKAAVNEPISRQMVPQNACSIYNWSFTRRWFGGWSD</sequence>
<accession>A0A0C3PCF3</accession>
<reference evidence="1 2" key="1">
    <citation type="submission" date="2014-04" db="EMBL/GenBank/DDBJ databases">
        <authorList>
            <consortium name="DOE Joint Genome Institute"/>
            <person name="Kuo A."/>
            <person name="Kohler A."/>
            <person name="Costa M.D."/>
            <person name="Nagy L.G."/>
            <person name="Floudas D."/>
            <person name="Copeland A."/>
            <person name="Barry K.W."/>
            <person name="Cichocki N."/>
            <person name="Veneault-Fourrey C."/>
            <person name="LaButti K."/>
            <person name="Lindquist E.A."/>
            <person name="Lipzen A."/>
            <person name="Lundell T."/>
            <person name="Morin E."/>
            <person name="Murat C."/>
            <person name="Sun H."/>
            <person name="Tunlid A."/>
            <person name="Henrissat B."/>
            <person name="Grigoriev I.V."/>
            <person name="Hibbett D.S."/>
            <person name="Martin F."/>
            <person name="Nordberg H.P."/>
            <person name="Cantor M.N."/>
            <person name="Hua S.X."/>
        </authorList>
    </citation>
    <scope>NUCLEOTIDE SEQUENCE [LARGE SCALE GENOMIC DNA]</scope>
    <source>
        <strain evidence="1 2">Marx 270</strain>
    </source>
</reference>